<proteinExistence type="predicted"/>
<protein>
    <submittedName>
        <fullName evidence="1">Cupin domain-containing protein</fullName>
    </submittedName>
</protein>
<gene>
    <name evidence="1" type="ORF">ACFOW9_02425</name>
</gene>
<dbReference type="EMBL" id="JBHSCQ010000004">
    <property type="protein sequence ID" value="MFC4264453.1"/>
    <property type="molecule type" value="Genomic_DNA"/>
</dbReference>
<dbReference type="Proteomes" id="UP001595773">
    <property type="component" value="Unassembled WGS sequence"/>
</dbReference>
<reference evidence="2" key="1">
    <citation type="journal article" date="2019" name="Int. J. Syst. Evol. Microbiol.">
        <title>The Global Catalogue of Microorganisms (GCM) 10K type strain sequencing project: providing services to taxonomists for standard genome sequencing and annotation.</title>
        <authorList>
            <consortium name="The Broad Institute Genomics Platform"/>
            <consortium name="The Broad Institute Genome Sequencing Center for Infectious Disease"/>
            <person name="Wu L."/>
            <person name="Ma J."/>
        </authorList>
    </citation>
    <scope>NUCLEOTIDE SEQUENCE [LARGE SCALE GENOMIC DNA]</scope>
    <source>
        <strain evidence="2">CGMCC 1.10698</strain>
    </source>
</reference>
<accession>A0ABV8QX87</accession>
<sequence>MTSAPGQGGVIDRLADVLIVHSIRAWAALNPQAAKLVSP</sequence>
<comment type="caution">
    <text evidence="1">The sequence shown here is derived from an EMBL/GenBank/DDBJ whole genome shotgun (WGS) entry which is preliminary data.</text>
</comment>
<evidence type="ECO:0000313" key="1">
    <source>
        <dbReference type="EMBL" id="MFC4264453.1"/>
    </source>
</evidence>
<organism evidence="1 2">
    <name type="scientific">Arthrobacter cryoconiti</name>
    <dbReference type="NCBI Taxonomy" id="748907"/>
    <lineage>
        <taxon>Bacteria</taxon>
        <taxon>Bacillati</taxon>
        <taxon>Actinomycetota</taxon>
        <taxon>Actinomycetes</taxon>
        <taxon>Micrococcales</taxon>
        <taxon>Micrococcaceae</taxon>
        <taxon>Arthrobacter</taxon>
    </lineage>
</organism>
<keyword evidence="2" id="KW-1185">Reference proteome</keyword>
<name>A0ABV8QX87_9MICC</name>
<dbReference type="RefSeq" id="WP_230067635.1">
    <property type="nucleotide sequence ID" value="NZ_BAABLL010000001.1"/>
</dbReference>
<evidence type="ECO:0000313" key="2">
    <source>
        <dbReference type="Proteomes" id="UP001595773"/>
    </source>
</evidence>